<dbReference type="InterPro" id="IPR027450">
    <property type="entry name" value="AlkB-like"/>
</dbReference>
<dbReference type="InterPro" id="IPR055270">
    <property type="entry name" value="Glyco_tran_10_C"/>
</dbReference>
<dbReference type="GO" id="GO:0032580">
    <property type="term" value="C:Golgi cisterna membrane"/>
    <property type="evidence" value="ECO:0007669"/>
    <property type="project" value="UniProtKB-SubCell"/>
</dbReference>
<keyword evidence="9 12" id="KW-0472">Membrane</keyword>
<evidence type="ECO:0000259" key="14">
    <source>
        <dbReference type="PROSITE" id="PS51471"/>
    </source>
</evidence>
<evidence type="ECO:0000256" key="3">
    <source>
        <dbReference type="ARBA" id="ARBA00008919"/>
    </source>
</evidence>
<comment type="pathway">
    <text evidence="2">Protein modification; protein glycosylation.</text>
</comment>
<feature type="compositionally biased region" description="Polar residues" evidence="13">
    <location>
        <begin position="225"/>
        <end position="238"/>
    </location>
</feature>
<evidence type="ECO:0000256" key="13">
    <source>
        <dbReference type="SAM" id="MobiDB-lite"/>
    </source>
</evidence>
<keyword evidence="10" id="KW-0325">Glycoprotein</keyword>
<dbReference type="Pfam" id="PF13532">
    <property type="entry name" value="2OG-FeII_Oxy_2"/>
    <property type="match status" value="1"/>
</dbReference>
<dbReference type="Gene3D" id="2.60.120.590">
    <property type="entry name" value="Alpha-ketoglutarate-dependent dioxygenase AlkB-like"/>
    <property type="match status" value="1"/>
</dbReference>
<feature type="domain" description="Fe2OG dioxygenase" evidence="14">
    <location>
        <begin position="168"/>
        <end position="291"/>
    </location>
</feature>
<feature type="compositionally biased region" description="Basic and acidic residues" evidence="13">
    <location>
        <begin position="19"/>
        <end position="30"/>
    </location>
</feature>
<dbReference type="Gene3D" id="3.40.50.11660">
    <property type="entry name" value="Glycosyl transferase family 10, C-terminal domain"/>
    <property type="match status" value="1"/>
</dbReference>
<dbReference type="Pfam" id="PF00852">
    <property type="entry name" value="Glyco_transf_10"/>
    <property type="match status" value="1"/>
</dbReference>
<evidence type="ECO:0000313" key="15">
    <source>
        <dbReference type="EMBL" id="KAF9986259.1"/>
    </source>
</evidence>
<evidence type="ECO:0000256" key="9">
    <source>
        <dbReference type="ARBA" id="ARBA00023136"/>
    </source>
</evidence>
<dbReference type="FunFam" id="3.40.50.11660:FF:000002">
    <property type="entry name" value="Alpha-(1,3)-fucosyltransferase"/>
    <property type="match status" value="1"/>
</dbReference>
<proteinExistence type="inferred from homology"/>
<dbReference type="OrthoDB" id="427096at2759"/>
<dbReference type="SUPFAM" id="SSF51197">
    <property type="entry name" value="Clavaminate synthase-like"/>
    <property type="match status" value="1"/>
</dbReference>
<dbReference type="Proteomes" id="UP000749646">
    <property type="component" value="Unassembled WGS sequence"/>
</dbReference>
<dbReference type="EMBL" id="JAAAHW010003242">
    <property type="protein sequence ID" value="KAF9986259.1"/>
    <property type="molecule type" value="Genomic_DNA"/>
</dbReference>
<dbReference type="EC" id="2.4.1.-" evidence="12"/>
<feature type="region of interest" description="Disordered" evidence="13">
    <location>
        <begin position="215"/>
        <end position="238"/>
    </location>
</feature>
<dbReference type="SUPFAM" id="SSF53756">
    <property type="entry name" value="UDP-Glycosyltransferase/glycogen phosphorylase"/>
    <property type="match status" value="1"/>
</dbReference>
<accession>A0A9P6MAY5</accession>
<gene>
    <name evidence="15" type="primary">FUT11</name>
    <name evidence="15" type="ORF">BGZ65_008240</name>
</gene>
<evidence type="ECO:0000256" key="12">
    <source>
        <dbReference type="RuleBase" id="RU003832"/>
    </source>
</evidence>
<feature type="region of interest" description="Disordered" evidence="13">
    <location>
        <begin position="1"/>
        <end position="33"/>
    </location>
</feature>
<dbReference type="PROSITE" id="PS51471">
    <property type="entry name" value="FE2OG_OXY"/>
    <property type="match status" value="1"/>
</dbReference>
<evidence type="ECO:0000256" key="2">
    <source>
        <dbReference type="ARBA" id="ARBA00004922"/>
    </source>
</evidence>
<dbReference type="InterPro" id="IPR005123">
    <property type="entry name" value="Oxoglu/Fe-dep_dioxygenase_dom"/>
</dbReference>
<comment type="caution">
    <text evidence="15">The sequence shown here is derived from an EMBL/GenBank/DDBJ whole genome shotgun (WGS) entry which is preliminary data.</text>
</comment>
<feature type="region of interest" description="Disordered" evidence="13">
    <location>
        <begin position="62"/>
        <end position="91"/>
    </location>
</feature>
<keyword evidence="6 12" id="KW-0812">Transmembrane</keyword>
<dbReference type="InterPro" id="IPR001503">
    <property type="entry name" value="Glyco_trans_10"/>
</dbReference>
<organism evidence="15 16">
    <name type="scientific">Modicella reniformis</name>
    <dbReference type="NCBI Taxonomy" id="1440133"/>
    <lineage>
        <taxon>Eukaryota</taxon>
        <taxon>Fungi</taxon>
        <taxon>Fungi incertae sedis</taxon>
        <taxon>Mucoromycota</taxon>
        <taxon>Mortierellomycotina</taxon>
        <taxon>Mortierellomycetes</taxon>
        <taxon>Mortierellales</taxon>
        <taxon>Mortierellaceae</taxon>
        <taxon>Modicella</taxon>
    </lineage>
</organism>
<dbReference type="PANTHER" id="PTHR11929">
    <property type="entry name" value="ALPHA- 1,3 -FUCOSYLTRANSFERASE"/>
    <property type="match status" value="1"/>
</dbReference>
<comment type="similarity">
    <text evidence="3 12">Belongs to the glycosyltransferase 10 family.</text>
</comment>
<protein>
    <recommendedName>
        <fullName evidence="12">Fucosyltransferase</fullName>
        <ecNumber evidence="12">2.4.1.-</ecNumber>
    </recommendedName>
</protein>
<dbReference type="PANTHER" id="PTHR11929:SF194">
    <property type="entry name" value="ALPHA-(1,3)-FUCOSYLTRANSFERASE 10"/>
    <property type="match status" value="1"/>
</dbReference>
<evidence type="ECO:0000256" key="10">
    <source>
        <dbReference type="ARBA" id="ARBA00023180"/>
    </source>
</evidence>
<feature type="transmembrane region" description="Helical" evidence="12">
    <location>
        <begin position="709"/>
        <end position="733"/>
    </location>
</feature>
<dbReference type="InterPro" id="IPR037151">
    <property type="entry name" value="AlkB-like_sf"/>
</dbReference>
<evidence type="ECO:0000256" key="6">
    <source>
        <dbReference type="ARBA" id="ARBA00022692"/>
    </source>
</evidence>
<keyword evidence="5 12" id="KW-0808">Transferase</keyword>
<dbReference type="GO" id="GO:0046920">
    <property type="term" value="F:alpha-(1-&gt;3)-fucosyltransferase activity"/>
    <property type="evidence" value="ECO:0007669"/>
    <property type="project" value="TreeGrafter"/>
</dbReference>
<evidence type="ECO:0000256" key="5">
    <source>
        <dbReference type="ARBA" id="ARBA00022679"/>
    </source>
</evidence>
<name>A0A9P6MAY5_9FUNG</name>
<evidence type="ECO:0000256" key="7">
    <source>
        <dbReference type="ARBA" id="ARBA00022968"/>
    </source>
</evidence>
<comment type="subcellular location">
    <subcellularLocation>
        <location evidence="11">Endomembrane system</location>
        <topology evidence="11">Single-pass membrane protein</topology>
    </subcellularLocation>
    <subcellularLocation>
        <location evidence="12">Golgi apparatus</location>
        <location evidence="12">Golgi stack membrane</location>
        <topology evidence="12">Single-pass type II membrane protein</topology>
    </subcellularLocation>
    <subcellularLocation>
        <location evidence="1">Membrane</location>
        <topology evidence="1">Single-pass type II membrane protein</topology>
    </subcellularLocation>
</comment>
<evidence type="ECO:0000256" key="1">
    <source>
        <dbReference type="ARBA" id="ARBA00004606"/>
    </source>
</evidence>
<evidence type="ECO:0000256" key="11">
    <source>
        <dbReference type="ARBA" id="ARBA00037847"/>
    </source>
</evidence>
<reference evidence="15" key="1">
    <citation type="journal article" date="2020" name="Fungal Divers.">
        <title>Resolving the Mortierellaceae phylogeny through synthesis of multi-gene phylogenetics and phylogenomics.</title>
        <authorList>
            <person name="Vandepol N."/>
            <person name="Liber J."/>
            <person name="Desiro A."/>
            <person name="Na H."/>
            <person name="Kennedy M."/>
            <person name="Barry K."/>
            <person name="Grigoriev I.V."/>
            <person name="Miller A.N."/>
            <person name="O'Donnell K."/>
            <person name="Stajich J.E."/>
            <person name="Bonito G."/>
        </authorList>
    </citation>
    <scope>NUCLEOTIDE SEQUENCE</scope>
    <source>
        <strain evidence="15">MES-2147</strain>
    </source>
</reference>
<keyword evidence="8 12" id="KW-1133">Transmembrane helix</keyword>
<dbReference type="AlphaFoldDB" id="A0A9P6MAY5"/>
<keyword evidence="16" id="KW-1185">Reference proteome</keyword>
<keyword evidence="12" id="KW-0333">Golgi apparatus</keyword>
<sequence length="758" mass="87192">MDELFGSSDSDSGSEVMEAEEKIVEEERQTQEQPVPAILRDDSLALETDLIFQSIMGSDYDDTSDNGDDHLLSNPHIHATHTPQPRHEPHPHIPGFCLHTHVLSDADENKLMTQITERNFFKAGQQNQAMCFGKRDLAWLEWLEERMIEKGVLVEPYCHSEWSSRRPLFDQSIMNLYYPGNGIKPHVDLARFEDGIVIISLLSAINMDFYPALNPMSPNDPPQGHTPTPSSVDESRNPSFTVRLEPGSIISMQGSARYEWEHGIQETTQDLVNGEWIQRKIRVSVTLRKMRMSAWEVGSVITGAALELVSRTMADQGKEYFILWWSKWFDTDRYEGRLTNDCGLPYTCRHTLDRSKYNESKVIVYHDWNSKDLAPLNDRPQPQAYQQKYMSLFTYKFTYHFGSDFIGSYFTSGLTNAEALINLVSRPPFRTLEQKNQFRKTGFHELESRPLAPVIWVVSNCKAENGRHFMVNQLMKFINIDIYGRCIPNRAWPKRQDGKTEMTDEELVGHYKFYLAIENSNCEDYVTEKLVRAFGSGSVPVVDGPEDYSRLTPSEKSLIRYDDHGSPEQLANFLKSLDNDDESYLKYLSFRSAHTTENTDENGQVRIHSPETFNRGYKERLLPWFVDNWDIDSSGLSDKKTTEWPSHDGSRRTSRAKYGMQWGPDYQGGLCALCRVAHDLTEGKAVIDPTKRLAIDTTCRFRKFYYTSWIMAFYPYWTLFALVMLGVLLSVTLTGVGRRAIRRVVLKAGRGVKGRWSY</sequence>
<dbReference type="InterPro" id="IPR038577">
    <property type="entry name" value="GT10-like_C_sf"/>
</dbReference>
<evidence type="ECO:0000256" key="8">
    <source>
        <dbReference type="ARBA" id="ARBA00022989"/>
    </source>
</evidence>
<evidence type="ECO:0000256" key="4">
    <source>
        <dbReference type="ARBA" id="ARBA00022676"/>
    </source>
</evidence>
<evidence type="ECO:0000313" key="16">
    <source>
        <dbReference type="Proteomes" id="UP000749646"/>
    </source>
</evidence>
<keyword evidence="7" id="KW-0735">Signal-anchor</keyword>
<keyword evidence="4 12" id="KW-0328">Glycosyltransferase</keyword>